<dbReference type="PANTHER" id="PTHR33495:SF2">
    <property type="entry name" value="ANTI-SIGMA FACTOR ANTAGONIST TM_1081-RELATED"/>
    <property type="match status" value="1"/>
</dbReference>
<dbReference type="OrthoDB" id="4262547at2"/>
<evidence type="ECO:0000259" key="1">
    <source>
        <dbReference type="PROSITE" id="PS50801"/>
    </source>
</evidence>
<dbReference type="EMBL" id="FONG01000010">
    <property type="protein sequence ID" value="SFF23512.1"/>
    <property type="molecule type" value="Genomic_DNA"/>
</dbReference>
<evidence type="ECO:0000313" key="2">
    <source>
        <dbReference type="EMBL" id="SFF23512.1"/>
    </source>
</evidence>
<proteinExistence type="predicted"/>
<keyword evidence="3" id="KW-1185">Reference proteome</keyword>
<dbReference type="RefSeq" id="WP_093714623.1">
    <property type="nucleotide sequence ID" value="NZ_FONG01000010.1"/>
</dbReference>
<dbReference type="Proteomes" id="UP000199323">
    <property type="component" value="Unassembled WGS sequence"/>
</dbReference>
<sequence>MTINKDVPATGTTGGIAVVDPAGELDVENLEPLRERLLQAAKSGPVVVLDASRITFGDSSFLRVLLEASHLTELRIAAPQPAIERLLSLVGMNMAMAVYPTLEEATALDAGKR</sequence>
<accession>A0A1I2H1F5</accession>
<protein>
    <submittedName>
        <fullName evidence="2">Anti-anti-sigma factor</fullName>
    </submittedName>
</protein>
<dbReference type="Pfam" id="PF01740">
    <property type="entry name" value="STAS"/>
    <property type="match status" value="1"/>
</dbReference>
<dbReference type="InterPro" id="IPR002645">
    <property type="entry name" value="STAS_dom"/>
</dbReference>
<feature type="domain" description="STAS" evidence="1">
    <location>
        <begin position="6"/>
        <end position="109"/>
    </location>
</feature>
<dbReference type="GO" id="GO:0043856">
    <property type="term" value="F:anti-sigma factor antagonist activity"/>
    <property type="evidence" value="ECO:0007669"/>
    <property type="project" value="TreeGrafter"/>
</dbReference>
<reference evidence="2 3" key="1">
    <citation type="submission" date="2016-10" db="EMBL/GenBank/DDBJ databases">
        <authorList>
            <person name="de Groot N.N."/>
        </authorList>
    </citation>
    <scope>NUCLEOTIDE SEQUENCE [LARGE SCALE GENOMIC DNA]</scope>
    <source>
        <strain evidence="2 3">CGMCC 4.3510</strain>
    </source>
</reference>
<name>A0A1I2H1F5_9ACTN</name>
<gene>
    <name evidence="2" type="ORF">SAMN05216251_11021</name>
</gene>
<dbReference type="SUPFAM" id="SSF52091">
    <property type="entry name" value="SpoIIaa-like"/>
    <property type="match status" value="1"/>
</dbReference>
<dbReference type="CDD" id="cd07043">
    <property type="entry name" value="STAS_anti-anti-sigma_factors"/>
    <property type="match status" value="1"/>
</dbReference>
<evidence type="ECO:0000313" key="3">
    <source>
        <dbReference type="Proteomes" id="UP000199323"/>
    </source>
</evidence>
<dbReference type="PROSITE" id="PS50801">
    <property type="entry name" value="STAS"/>
    <property type="match status" value="1"/>
</dbReference>
<organism evidence="2 3">
    <name type="scientific">Actinacidiphila alni</name>
    <dbReference type="NCBI Taxonomy" id="380248"/>
    <lineage>
        <taxon>Bacteria</taxon>
        <taxon>Bacillati</taxon>
        <taxon>Actinomycetota</taxon>
        <taxon>Actinomycetes</taxon>
        <taxon>Kitasatosporales</taxon>
        <taxon>Streptomycetaceae</taxon>
        <taxon>Actinacidiphila</taxon>
    </lineage>
</organism>
<dbReference type="Gene3D" id="3.30.750.24">
    <property type="entry name" value="STAS domain"/>
    <property type="match status" value="1"/>
</dbReference>
<dbReference type="AlphaFoldDB" id="A0A1I2H1F5"/>
<dbReference type="STRING" id="380248.SAMN05216251_11021"/>
<dbReference type="InterPro" id="IPR036513">
    <property type="entry name" value="STAS_dom_sf"/>
</dbReference>
<dbReference type="PANTHER" id="PTHR33495">
    <property type="entry name" value="ANTI-SIGMA FACTOR ANTAGONIST TM_1081-RELATED-RELATED"/>
    <property type="match status" value="1"/>
</dbReference>